<gene>
    <name evidence="1" type="ORF">COCCADRAFT_108570</name>
</gene>
<proteinExistence type="predicted"/>
<dbReference type="AlphaFoldDB" id="W6XTL3"/>
<sequence>MRYSQNASHACVRKPLAPLRKVDGPRQSRQFCLHALYRTRLEASQTPRPCFSTDSVSATIIGAPSQRAASPLIIWLAIAFYRVKHTHVSHHHHLHHHSLSTTCSHCHALVPSTLHRITLLVQPLHF</sequence>
<reference evidence="1 2" key="1">
    <citation type="journal article" date="2013" name="PLoS Genet.">
        <title>Comparative genome structure, secondary metabolite, and effector coding capacity across Cochliobolus pathogens.</title>
        <authorList>
            <person name="Condon B.J."/>
            <person name="Leng Y."/>
            <person name="Wu D."/>
            <person name="Bushley K.E."/>
            <person name="Ohm R.A."/>
            <person name="Otillar R."/>
            <person name="Martin J."/>
            <person name="Schackwitz W."/>
            <person name="Grimwood J."/>
            <person name="MohdZainudin N."/>
            <person name="Xue C."/>
            <person name="Wang R."/>
            <person name="Manning V.A."/>
            <person name="Dhillon B."/>
            <person name="Tu Z.J."/>
            <person name="Steffenson B.J."/>
            <person name="Salamov A."/>
            <person name="Sun H."/>
            <person name="Lowry S."/>
            <person name="LaButti K."/>
            <person name="Han J."/>
            <person name="Copeland A."/>
            <person name="Lindquist E."/>
            <person name="Barry K."/>
            <person name="Schmutz J."/>
            <person name="Baker S.E."/>
            <person name="Ciuffetti L.M."/>
            <person name="Grigoriev I.V."/>
            <person name="Zhong S."/>
            <person name="Turgeon B.G."/>
        </authorList>
    </citation>
    <scope>NUCLEOTIDE SEQUENCE [LARGE SCALE GENOMIC DNA]</scope>
    <source>
        <strain evidence="1 2">26-R-13</strain>
    </source>
</reference>
<dbReference type="HOGENOM" id="CLU_1981279_0_0_1"/>
<organism evidence="1 2">
    <name type="scientific">Cochliobolus carbonum (strain 26-R-13)</name>
    <name type="common">Maize leaf spot fungus</name>
    <name type="synonym">Bipolaris zeicola</name>
    <dbReference type="NCBI Taxonomy" id="930089"/>
    <lineage>
        <taxon>Eukaryota</taxon>
        <taxon>Fungi</taxon>
        <taxon>Dikarya</taxon>
        <taxon>Ascomycota</taxon>
        <taxon>Pezizomycotina</taxon>
        <taxon>Dothideomycetes</taxon>
        <taxon>Pleosporomycetidae</taxon>
        <taxon>Pleosporales</taxon>
        <taxon>Pleosporineae</taxon>
        <taxon>Pleosporaceae</taxon>
        <taxon>Bipolaris</taxon>
    </lineage>
</organism>
<dbReference type="RefSeq" id="XP_007717042.1">
    <property type="nucleotide sequence ID" value="XM_007718852.1"/>
</dbReference>
<keyword evidence="2" id="KW-1185">Reference proteome</keyword>
<dbReference type="KEGG" id="bze:COCCADRAFT_108570"/>
<evidence type="ECO:0000313" key="1">
    <source>
        <dbReference type="EMBL" id="EUC28660.1"/>
    </source>
</evidence>
<dbReference type="EMBL" id="KI964796">
    <property type="protein sequence ID" value="EUC28660.1"/>
    <property type="molecule type" value="Genomic_DNA"/>
</dbReference>
<name>W6XTL3_COCC2</name>
<evidence type="ECO:0000313" key="2">
    <source>
        <dbReference type="Proteomes" id="UP000053841"/>
    </source>
</evidence>
<protein>
    <submittedName>
        <fullName evidence="1">Uncharacterized protein</fullName>
    </submittedName>
</protein>
<dbReference type="Proteomes" id="UP000053841">
    <property type="component" value="Unassembled WGS sequence"/>
</dbReference>
<accession>W6XTL3</accession>
<dbReference type="GeneID" id="19143754"/>